<feature type="transmembrane region" description="Helical" evidence="9">
    <location>
        <begin position="133"/>
        <end position="152"/>
    </location>
</feature>
<keyword evidence="7" id="KW-0067">ATP-binding</keyword>
<dbReference type="InterPro" id="IPR036890">
    <property type="entry name" value="HATPase_C_sf"/>
</dbReference>
<evidence type="ECO:0000259" key="10">
    <source>
        <dbReference type="Pfam" id="PF02518"/>
    </source>
</evidence>
<dbReference type="InterPro" id="IPR011712">
    <property type="entry name" value="Sig_transdc_His_kin_sub3_dim/P"/>
</dbReference>
<sequence length="398" mass="42880">MGTGGALLRRVARIDPLVWDTLLATAIAGLTIAVGILFLPDGFRRFDGEAWLLTLLVNLPMAGRRRYPMMILGFSCLSFVVFLAEGYLPSINFFGPLLGLYTVATLYPTRRVVPVAVVTFGVLQYSGMSARILPWYVIAFQMALVTSVACVFGGRNRMIGERNARLAVLTARLRRDQEERARRAVTEERIRIAREMHDVVAHHMSVISLQAGLARYVFHTDPNTALGAVETIESTSGAGLEELRRLLLVLRVGEGEETGGGERPPAGLDRLDELAARVTASGVPVTLAVTGEPRPLPPGAELCAYRVTQEALTNVLKHAAGARATVDLHYGPRTVTVRVVDDGRAAGPPAESTGQGLVGMRERARMYGGTLSAGPRDGGGFAVELVLPTVALVEEDSR</sequence>
<dbReference type="AlphaFoldDB" id="A0A8J7GJA4"/>
<keyword evidence="3" id="KW-0597">Phosphoprotein</keyword>
<evidence type="ECO:0000256" key="1">
    <source>
        <dbReference type="ARBA" id="ARBA00000085"/>
    </source>
</evidence>
<feature type="domain" description="Histidine kinase/HSP90-like ATPase" evidence="10">
    <location>
        <begin position="304"/>
        <end position="389"/>
    </location>
</feature>
<dbReference type="EC" id="2.7.13.3" evidence="2"/>
<dbReference type="Proteomes" id="UP000622552">
    <property type="component" value="Unassembled WGS sequence"/>
</dbReference>
<reference evidence="12" key="1">
    <citation type="submission" date="2020-11" db="EMBL/GenBank/DDBJ databases">
        <title>Sequencing the genomes of 1000 actinobacteria strains.</title>
        <authorList>
            <person name="Klenk H.-P."/>
        </authorList>
    </citation>
    <scope>NUCLEOTIDE SEQUENCE</scope>
    <source>
        <strain evidence="12">DSM 45356</strain>
    </source>
</reference>
<dbReference type="GO" id="GO:0046983">
    <property type="term" value="F:protein dimerization activity"/>
    <property type="evidence" value="ECO:0007669"/>
    <property type="project" value="InterPro"/>
</dbReference>
<keyword evidence="13" id="KW-1185">Reference proteome</keyword>
<dbReference type="Pfam" id="PF07730">
    <property type="entry name" value="HisKA_3"/>
    <property type="match status" value="1"/>
</dbReference>
<dbReference type="GO" id="GO:0000155">
    <property type="term" value="F:phosphorelay sensor kinase activity"/>
    <property type="evidence" value="ECO:0007669"/>
    <property type="project" value="InterPro"/>
</dbReference>
<evidence type="ECO:0000313" key="13">
    <source>
        <dbReference type="Proteomes" id="UP000622552"/>
    </source>
</evidence>
<evidence type="ECO:0000256" key="5">
    <source>
        <dbReference type="ARBA" id="ARBA00022741"/>
    </source>
</evidence>
<dbReference type="RefSeq" id="WP_197004619.1">
    <property type="nucleotide sequence ID" value="NZ_BONS01000024.1"/>
</dbReference>
<dbReference type="Pfam" id="PF02518">
    <property type="entry name" value="HATPase_c"/>
    <property type="match status" value="1"/>
</dbReference>
<comment type="catalytic activity">
    <reaction evidence="1">
        <text>ATP + protein L-histidine = ADP + protein N-phospho-L-histidine.</text>
        <dbReference type="EC" id="2.7.13.3"/>
    </reaction>
</comment>
<gene>
    <name evidence="12" type="ORF">IW245_003991</name>
</gene>
<keyword evidence="6 12" id="KW-0418">Kinase</keyword>
<name>A0A8J7GJA4_9ACTN</name>
<feature type="domain" description="Signal transduction histidine kinase subgroup 3 dimerisation and phosphoacceptor" evidence="11">
    <location>
        <begin position="188"/>
        <end position="251"/>
    </location>
</feature>
<protein>
    <recommendedName>
        <fullName evidence="2">histidine kinase</fullName>
        <ecNumber evidence="2">2.7.13.3</ecNumber>
    </recommendedName>
</protein>
<evidence type="ECO:0000256" key="4">
    <source>
        <dbReference type="ARBA" id="ARBA00022679"/>
    </source>
</evidence>
<keyword evidence="9" id="KW-0812">Transmembrane</keyword>
<evidence type="ECO:0000256" key="9">
    <source>
        <dbReference type="SAM" id="Phobius"/>
    </source>
</evidence>
<evidence type="ECO:0000256" key="7">
    <source>
        <dbReference type="ARBA" id="ARBA00022840"/>
    </source>
</evidence>
<evidence type="ECO:0000259" key="11">
    <source>
        <dbReference type="Pfam" id="PF07730"/>
    </source>
</evidence>
<dbReference type="CDD" id="cd16917">
    <property type="entry name" value="HATPase_UhpB-NarQ-NarX-like"/>
    <property type="match status" value="1"/>
</dbReference>
<keyword evidence="5" id="KW-0547">Nucleotide-binding</keyword>
<dbReference type="Gene3D" id="3.30.565.10">
    <property type="entry name" value="Histidine kinase-like ATPase, C-terminal domain"/>
    <property type="match status" value="1"/>
</dbReference>
<proteinExistence type="predicted"/>
<dbReference type="SUPFAM" id="SSF55874">
    <property type="entry name" value="ATPase domain of HSP90 chaperone/DNA topoisomerase II/histidine kinase"/>
    <property type="match status" value="1"/>
</dbReference>
<keyword evidence="9" id="KW-1133">Transmembrane helix</keyword>
<feature type="transmembrane region" description="Helical" evidence="9">
    <location>
        <begin position="17"/>
        <end position="39"/>
    </location>
</feature>
<evidence type="ECO:0000313" key="12">
    <source>
        <dbReference type="EMBL" id="MBG6137797.1"/>
    </source>
</evidence>
<organism evidence="12 13">
    <name type="scientific">Longispora fulva</name>
    <dbReference type="NCBI Taxonomy" id="619741"/>
    <lineage>
        <taxon>Bacteria</taxon>
        <taxon>Bacillati</taxon>
        <taxon>Actinomycetota</taxon>
        <taxon>Actinomycetes</taxon>
        <taxon>Micromonosporales</taxon>
        <taxon>Micromonosporaceae</taxon>
        <taxon>Longispora</taxon>
    </lineage>
</organism>
<keyword evidence="9" id="KW-0472">Membrane</keyword>
<dbReference type="GO" id="GO:0005524">
    <property type="term" value="F:ATP binding"/>
    <property type="evidence" value="ECO:0007669"/>
    <property type="project" value="UniProtKB-KW"/>
</dbReference>
<evidence type="ECO:0000256" key="6">
    <source>
        <dbReference type="ARBA" id="ARBA00022777"/>
    </source>
</evidence>
<evidence type="ECO:0000256" key="3">
    <source>
        <dbReference type="ARBA" id="ARBA00022553"/>
    </source>
</evidence>
<dbReference type="Gene3D" id="1.20.5.1930">
    <property type="match status" value="1"/>
</dbReference>
<evidence type="ECO:0000256" key="2">
    <source>
        <dbReference type="ARBA" id="ARBA00012438"/>
    </source>
</evidence>
<dbReference type="EMBL" id="JADOUF010000001">
    <property type="protein sequence ID" value="MBG6137797.1"/>
    <property type="molecule type" value="Genomic_DNA"/>
</dbReference>
<dbReference type="PANTHER" id="PTHR24421:SF10">
    <property type="entry name" value="NITRATE_NITRITE SENSOR PROTEIN NARQ"/>
    <property type="match status" value="1"/>
</dbReference>
<keyword evidence="4" id="KW-0808">Transferase</keyword>
<dbReference type="PANTHER" id="PTHR24421">
    <property type="entry name" value="NITRATE/NITRITE SENSOR PROTEIN NARX-RELATED"/>
    <property type="match status" value="1"/>
</dbReference>
<dbReference type="GO" id="GO:0016020">
    <property type="term" value="C:membrane"/>
    <property type="evidence" value="ECO:0007669"/>
    <property type="project" value="InterPro"/>
</dbReference>
<dbReference type="InterPro" id="IPR003594">
    <property type="entry name" value="HATPase_dom"/>
</dbReference>
<accession>A0A8J7GJA4</accession>
<evidence type="ECO:0000256" key="8">
    <source>
        <dbReference type="ARBA" id="ARBA00023012"/>
    </source>
</evidence>
<keyword evidence="8" id="KW-0902">Two-component regulatory system</keyword>
<feature type="transmembrane region" description="Helical" evidence="9">
    <location>
        <begin position="69"/>
        <end position="88"/>
    </location>
</feature>
<comment type="caution">
    <text evidence="12">The sequence shown here is derived from an EMBL/GenBank/DDBJ whole genome shotgun (WGS) entry which is preliminary data.</text>
</comment>
<dbReference type="InterPro" id="IPR050482">
    <property type="entry name" value="Sensor_HK_TwoCompSys"/>
</dbReference>